<evidence type="ECO:0000256" key="5">
    <source>
        <dbReference type="ARBA" id="ARBA00022741"/>
    </source>
</evidence>
<evidence type="ECO:0000256" key="1">
    <source>
        <dbReference type="ARBA" id="ARBA00004875"/>
    </source>
</evidence>
<evidence type="ECO:0000313" key="11">
    <source>
        <dbReference type="EMBL" id="CDO93809.1"/>
    </source>
</evidence>
<proteinExistence type="inferred from homology"/>
<dbReference type="InterPro" id="IPR006001">
    <property type="entry name" value="Therm_gnt_kin"/>
</dbReference>
<gene>
    <name evidence="11" type="ORF">KLDO_g2099</name>
</gene>
<dbReference type="Proteomes" id="UP000031516">
    <property type="component" value="Unassembled WGS sequence"/>
</dbReference>
<dbReference type="GO" id="GO:0005524">
    <property type="term" value="F:ATP binding"/>
    <property type="evidence" value="ECO:0007669"/>
    <property type="project" value="UniProtKB-KW"/>
</dbReference>
<sequence>MIMSDRPAIYVIGGTCGTGKSTVAEQISRKLQESNPRIEFIEGDLLHPAGNIAKMTHGIPLTDDDRWSWLEKVADASFEKSKEAGSCIVTCSSLKKSYRDFIRNKHPQARFQFFILYGDKSEILNRVNHRASHFMKADMVDSQFNDLQLPADDEQDSFVINVTDQSVNQEVDEILAKINCRYYTID</sequence>
<evidence type="ECO:0000256" key="8">
    <source>
        <dbReference type="ARBA" id="ARBA00048090"/>
    </source>
</evidence>
<evidence type="ECO:0000256" key="2">
    <source>
        <dbReference type="ARBA" id="ARBA00008420"/>
    </source>
</evidence>
<dbReference type="EC" id="2.7.1.12" evidence="3 9"/>
<dbReference type="EMBL" id="CCBQ010000027">
    <property type="protein sequence ID" value="CDO93809.1"/>
    <property type="molecule type" value="Genomic_DNA"/>
</dbReference>
<evidence type="ECO:0000256" key="7">
    <source>
        <dbReference type="ARBA" id="ARBA00022840"/>
    </source>
</evidence>
<dbReference type="NCBIfam" id="TIGR01313">
    <property type="entry name" value="therm_gnt_kin"/>
    <property type="match status" value="1"/>
</dbReference>
<dbReference type="InterPro" id="IPR027417">
    <property type="entry name" value="P-loop_NTPase"/>
</dbReference>
<dbReference type="CDD" id="cd02021">
    <property type="entry name" value="GntK"/>
    <property type="match status" value="1"/>
</dbReference>
<keyword evidence="12" id="KW-1185">Reference proteome</keyword>
<comment type="similarity">
    <text evidence="2 9">Belongs to the gluconokinase GntK/GntV family.</text>
</comment>
<dbReference type="GO" id="GO:0005737">
    <property type="term" value="C:cytoplasm"/>
    <property type="evidence" value="ECO:0007669"/>
    <property type="project" value="TreeGrafter"/>
</dbReference>
<protein>
    <recommendedName>
        <fullName evidence="3 9">Gluconokinase</fullName>
        <ecNumber evidence="3 9">2.7.1.12</ecNumber>
    </recommendedName>
</protein>
<evidence type="ECO:0000259" key="10">
    <source>
        <dbReference type="Pfam" id="PF01583"/>
    </source>
</evidence>
<evidence type="ECO:0000256" key="3">
    <source>
        <dbReference type="ARBA" id="ARBA00012054"/>
    </source>
</evidence>
<dbReference type="Pfam" id="PF01583">
    <property type="entry name" value="APS_kinase"/>
    <property type="match status" value="1"/>
</dbReference>
<keyword evidence="7 9" id="KW-0067">ATP-binding</keyword>
<dbReference type="AlphaFoldDB" id="A0A0A8L450"/>
<comment type="caution">
    <text evidence="11">The sequence shown here is derived from an EMBL/GenBank/DDBJ whole genome shotgun (WGS) entry which is preliminary data.</text>
</comment>
<dbReference type="Gene3D" id="3.40.50.300">
    <property type="entry name" value="P-loop containing nucleotide triphosphate hydrolases"/>
    <property type="match status" value="1"/>
</dbReference>
<feature type="domain" description="APS kinase" evidence="10">
    <location>
        <begin position="9"/>
        <end position="119"/>
    </location>
</feature>
<dbReference type="PANTHER" id="PTHR43442:SF3">
    <property type="entry name" value="GLUCONOKINASE-RELATED"/>
    <property type="match status" value="1"/>
</dbReference>
<evidence type="ECO:0000313" key="12">
    <source>
        <dbReference type="Proteomes" id="UP000031516"/>
    </source>
</evidence>
<evidence type="ECO:0000256" key="4">
    <source>
        <dbReference type="ARBA" id="ARBA00022679"/>
    </source>
</evidence>
<dbReference type="GO" id="GO:0005975">
    <property type="term" value="P:carbohydrate metabolic process"/>
    <property type="evidence" value="ECO:0007669"/>
    <property type="project" value="InterPro"/>
</dbReference>
<dbReference type="InterPro" id="IPR059117">
    <property type="entry name" value="APS_kinase_dom"/>
</dbReference>
<dbReference type="UniPathway" id="UPA00792"/>
<dbReference type="SUPFAM" id="SSF52540">
    <property type="entry name" value="P-loop containing nucleoside triphosphate hydrolases"/>
    <property type="match status" value="1"/>
</dbReference>
<dbReference type="PANTHER" id="PTHR43442">
    <property type="entry name" value="GLUCONOKINASE-RELATED"/>
    <property type="match status" value="1"/>
</dbReference>
<keyword evidence="5 9" id="KW-0547">Nucleotide-binding</keyword>
<keyword evidence="6 9" id="KW-0418">Kinase</keyword>
<dbReference type="OrthoDB" id="275177at2759"/>
<organism evidence="11 12">
    <name type="scientific">Kluyveromyces dobzhanskii CBS 2104</name>
    <dbReference type="NCBI Taxonomy" id="1427455"/>
    <lineage>
        <taxon>Eukaryota</taxon>
        <taxon>Fungi</taxon>
        <taxon>Dikarya</taxon>
        <taxon>Ascomycota</taxon>
        <taxon>Saccharomycotina</taxon>
        <taxon>Saccharomycetes</taxon>
        <taxon>Saccharomycetales</taxon>
        <taxon>Saccharomycetaceae</taxon>
        <taxon>Kluyveromyces</taxon>
    </lineage>
</organism>
<evidence type="ECO:0000256" key="9">
    <source>
        <dbReference type="RuleBase" id="RU363066"/>
    </source>
</evidence>
<comment type="pathway">
    <text evidence="1 9">Carbohydrate acid metabolism; D-gluconate degradation.</text>
</comment>
<evidence type="ECO:0000256" key="6">
    <source>
        <dbReference type="ARBA" id="ARBA00022777"/>
    </source>
</evidence>
<accession>A0A0A8L450</accession>
<reference evidence="11 12" key="1">
    <citation type="submission" date="2014-03" db="EMBL/GenBank/DDBJ databases">
        <title>The genome of Kluyveromyces dobzhanskii.</title>
        <authorList>
            <person name="Nystedt B."/>
            <person name="Astrom S."/>
        </authorList>
    </citation>
    <scope>NUCLEOTIDE SEQUENCE [LARGE SCALE GENOMIC DNA]</scope>
    <source>
        <strain evidence="11 12">CBS 2104</strain>
    </source>
</reference>
<keyword evidence="4 9" id="KW-0808">Transferase</keyword>
<name>A0A0A8L450_9SACH</name>
<dbReference type="GO" id="GO:0046316">
    <property type="term" value="F:gluconokinase activity"/>
    <property type="evidence" value="ECO:0007669"/>
    <property type="project" value="UniProtKB-EC"/>
</dbReference>
<comment type="catalytic activity">
    <reaction evidence="8 9">
        <text>D-gluconate + ATP = 6-phospho-D-gluconate + ADP + H(+)</text>
        <dbReference type="Rhea" id="RHEA:19433"/>
        <dbReference type="ChEBI" id="CHEBI:15378"/>
        <dbReference type="ChEBI" id="CHEBI:18391"/>
        <dbReference type="ChEBI" id="CHEBI:30616"/>
        <dbReference type="ChEBI" id="CHEBI:58759"/>
        <dbReference type="ChEBI" id="CHEBI:456216"/>
        <dbReference type="EC" id="2.7.1.12"/>
    </reaction>
</comment>